<evidence type="ECO:0000313" key="8">
    <source>
        <dbReference type="Proteomes" id="UP000215767"/>
    </source>
</evidence>
<dbReference type="AlphaFoldDB" id="A0A261UEQ8"/>
<dbReference type="PANTHER" id="PTHR47114">
    <property type="match status" value="1"/>
</dbReference>
<dbReference type="GO" id="GO:0016567">
    <property type="term" value="P:protein ubiquitination"/>
    <property type="evidence" value="ECO:0007669"/>
    <property type="project" value="InterPro"/>
</dbReference>
<accession>A0A261UEQ8</accession>
<feature type="domain" description="NEL" evidence="6">
    <location>
        <begin position="279"/>
        <end position="596"/>
    </location>
</feature>
<comment type="caution">
    <text evidence="7">The sequence shown here is derived from an EMBL/GenBank/DDBJ whole genome shotgun (WGS) entry which is preliminary data.</text>
</comment>
<evidence type="ECO:0000256" key="3">
    <source>
        <dbReference type="ARBA" id="ARBA00022786"/>
    </source>
</evidence>
<keyword evidence="4" id="KW-0808">Transferase</keyword>
<name>A0A261UEQ8_9BORD</name>
<gene>
    <name evidence="7" type="ORF">CAL28_13405</name>
</gene>
<keyword evidence="2" id="KW-0677">Repeat</keyword>
<feature type="region of interest" description="Disordered" evidence="5">
    <location>
        <begin position="124"/>
        <end position="157"/>
    </location>
</feature>
<comment type="similarity">
    <text evidence="4">Belongs to the LRR-containing bacterial E3 ligase family.</text>
</comment>
<dbReference type="EMBL" id="NEVS01000004">
    <property type="protein sequence ID" value="OZI60419.1"/>
    <property type="molecule type" value="Genomic_DNA"/>
</dbReference>
<protein>
    <recommendedName>
        <fullName evidence="6">NEL domain-containing protein</fullName>
    </recommendedName>
</protein>
<keyword evidence="4" id="KW-0832">Ubl conjugation</keyword>
<dbReference type="InterPro" id="IPR051071">
    <property type="entry name" value="LRR-bact_E3_ubiq_ligases"/>
</dbReference>
<comment type="PTM">
    <text evidence="4">Ubiquitinated in the presence of host E1 ubiquitin-activating enzyme, E2 ubiquitin-conjugating enzyme and ubiquitin.</text>
</comment>
<sequence length="618" mass="67956">MRAGGYESGQINFGRTSMRRITLEPTAYPSFASYATGGSVEPASGRLPAHASGETGRLVNFANVIDIVVVGHPTEQELGQLEHHIRGLYCLQTCGSLLRDLCRLTEQHGSYPVIVFRERSRDQPVTLERGRTARPGERIDPHAEPGASPSGRPDENPEIIGLIASLADELLRVQQAQKTNAELLDILLSRGHLGLATDEETPRMSSTCGPSRSSSPLPLQTSPSVHPGEDGSIYGPIDRSMPDMANRDIEMPDLETLGTALSALRARQDRQKQATAHHSWQTALMPWLGTDAITVADEWLTIERAARNERDREGIGAFKDFLVLLAVTDAQRHGAQRIEVANWLRRAALPASAQLRADAFEACFEAAGSCQDGALSTWNKLSMLAIEADVREGRYQGRLADLHGVALSIFRMNELEKIAGAKVEQLYAQEQRRAEAERQLPEEDQLGADDIVDPLETYLGYQVGLREALNLPIPVTRMIFSDMALITAEDIDQALEAIGQAEKERFPAWLLLDFGPFLNEVRQQLGPDASAKITDAAITLYEATAKYRVPDRLHALGLPDNDIERLKMSARLSREIQYAAWLPHANKALADAGLPALPQLDDDEKRRTALMPADALMV</sequence>
<dbReference type="GO" id="GO:0004842">
    <property type="term" value="F:ubiquitin-protein transferase activity"/>
    <property type="evidence" value="ECO:0007669"/>
    <property type="project" value="UniProtKB-UniRule"/>
</dbReference>
<evidence type="ECO:0000256" key="5">
    <source>
        <dbReference type="SAM" id="MobiDB-lite"/>
    </source>
</evidence>
<dbReference type="GO" id="GO:0005576">
    <property type="term" value="C:extracellular region"/>
    <property type="evidence" value="ECO:0007669"/>
    <property type="project" value="UniProtKB-UniRule"/>
</dbReference>
<evidence type="ECO:0000256" key="2">
    <source>
        <dbReference type="ARBA" id="ARBA00022737"/>
    </source>
</evidence>
<dbReference type="PROSITE" id="PS52053">
    <property type="entry name" value="NEL"/>
    <property type="match status" value="1"/>
</dbReference>
<dbReference type="OrthoDB" id="8626471at2"/>
<evidence type="ECO:0000259" key="6">
    <source>
        <dbReference type="PROSITE" id="PS52053"/>
    </source>
</evidence>
<reference evidence="8" key="1">
    <citation type="submission" date="2017-05" db="EMBL/GenBank/DDBJ databases">
        <title>Complete and WGS of Bordetella genogroups.</title>
        <authorList>
            <person name="Spilker T."/>
            <person name="Lipuma J."/>
        </authorList>
    </citation>
    <scope>NUCLEOTIDE SEQUENCE [LARGE SCALE GENOMIC DNA]</scope>
    <source>
        <strain evidence="8">AU8856</strain>
    </source>
</reference>
<organism evidence="7 8">
    <name type="scientific">Bordetella genomosp. 11</name>
    <dbReference type="NCBI Taxonomy" id="1416808"/>
    <lineage>
        <taxon>Bacteria</taxon>
        <taxon>Pseudomonadati</taxon>
        <taxon>Pseudomonadota</taxon>
        <taxon>Betaproteobacteria</taxon>
        <taxon>Burkholderiales</taxon>
        <taxon>Alcaligenaceae</taxon>
        <taxon>Bordetella</taxon>
    </lineage>
</organism>
<feature type="compositionally biased region" description="Basic and acidic residues" evidence="5">
    <location>
        <begin position="124"/>
        <end position="143"/>
    </location>
</feature>
<dbReference type="Gene3D" id="1.20.58.360">
    <property type="entry name" value="Shigella T3SS effector IpaH defines"/>
    <property type="match status" value="1"/>
</dbReference>
<keyword evidence="3 4" id="KW-0833">Ubl conjugation pathway</keyword>
<proteinExistence type="inferred from homology"/>
<evidence type="ECO:0000256" key="4">
    <source>
        <dbReference type="PROSITE-ProRule" id="PRU01398"/>
    </source>
</evidence>
<feature type="compositionally biased region" description="Low complexity" evidence="5">
    <location>
        <begin position="205"/>
        <end position="224"/>
    </location>
</feature>
<feature type="active site" description="Glycyl thioester intermediate" evidence="4">
    <location>
        <position position="370"/>
    </location>
</feature>
<dbReference type="InterPro" id="IPR029487">
    <property type="entry name" value="NEL_dom"/>
</dbReference>
<evidence type="ECO:0000313" key="7">
    <source>
        <dbReference type="EMBL" id="OZI60419.1"/>
    </source>
</evidence>
<dbReference type="Pfam" id="PF14496">
    <property type="entry name" value="NEL"/>
    <property type="match status" value="1"/>
</dbReference>
<dbReference type="PANTHER" id="PTHR47114:SF2">
    <property type="entry name" value="OLIGODENDROCYTE-MYELIN GLYCOPROTEIN"/>
    <property type="match status" value="1"/>
</dbReference>
<dbReference type="Proteomes" id="UP000215767">
    <property type="component" value="Unassembled WGS sequence"/>
</dbReference>
<evidence type="ECO:0000256" key="1">
    <source>
        <dbReference type="ARBA" id="ARBA00022614"/>
    </source>
</evidence>
<keyword evidence="4" id="KW-1035">Host cytoplasm</keyword>
<keyword evidence="1" id="KW-0433">Leucine-rich repeat</keyword>
<keyword evidence="4" id="KW-0964">Secreted</keyword>
<keyword evidence="8" id="KW-1185">Reference proteome</keyword>
<feature type="region of interest" description="Disordered" evidence="5">
    <location>
        <begin position="198"/>
        <end position="240"/>
    </location>
</feature>